<evidence type="ECO:0000313" key="1">
    <source>
        <dbReference type="EMBL" id="QBK88828.1"/>
    </source>
</evidence>
<proteinExistence type="predicted"/>
<name>A0A481Z034_9VIRU</name>
<gene>
    <name evidence="1" type="ORF">LCMiAC01_05100</name>
</gene>
<protein>
    <submittedName>
        <fullName evidence="1">Uncharacterized protein</fullName>
    </submittedName>
</protein>
<sequence length="262" mass="31042">MNWVKIKRVPLYPNISDHTTSGKLSTSSTKWQKIRNRTHIKSNNICRCCGGKYIKYLHCIHIDGNRNNNETSNLDTCCRGCYRVTHINFDYNDEIELYWSKMSQLDIMRNTIDYIIKNKKIPHPHQIDKNVKSLKLSLVEFSSILWNCPYTSLPKEFQNYKIFFTQNILPWAEPIITEYTPMFDDDDENDKNDIPQIEIHIMSTKEKSFLANHFNSSKKNINEQIINTIKLIESDKLHKRIRQATKNIKYDIFCKSIMNKIK</sequence>
<organism evidence="1">
    <name type="scientific">Mimivirus LCMiAC01</name>
    <dbReference type="NCBI Taxonomy" id="2506608"/>
    <lineage>
        <taxon>Viruses</taxon>
        <taxon>Varidnaviria</taxon>
        <taxon>Bamfordvirae</taxon>
        <taxon>Nucleocytoviricota</taxon>
        <taxon>Megaviricetes</taxon>
        <taxon>Imitervirales</taxon>
        <taxon>Mimiviridae</taxon>
        <taxon>Klosneuvirinae</taxon>
    </lineage>
</organism>
<accession>A0A481Z034</accession>
<reference evidence="1" key="1">
    <citation type="journal article" date="2019" name="MBio">
        <title>Virus Genomes from Deep Sea Sediments Expand the Ocean Megavirome and Support Independent Origins of Viral Gigantism.</title>
        <authorList>
            <person name="Backstrom D."/>
            <person name="Yutin N."/>
            <person name="Jorgensen S.L."/>
            <person name="Dharamshi J."/>
            <person name="Homa F."/>
            <person name="Zaremba-Niedwiedzka K."/>
            <person name="Spang A."/>
            <person name="Wolf Y.I."/>
            <person name="Koonin E.V."/>
            <person name="Ettema T.J."/>
        </authorList>
    </citation>
    <scope>NUCLEOTIDE SEQUENCE</scope>
</reference>
<dbReference type="EMBL" id="MK500400">
    <property type="protein sequence ID" value="QBK88828.1"/>
    <property type="molecule type" value="Genomic_DNA"/>
</dbReference>